<dbReference type="RefSeq" id="WP_008681974.1">
    <property type="nucleotide sequence ID" value="NZ_ANOH01000274.1"/>
</dbReference>
<gene>
    <name evidence="2" type="ORF">RSSM_04001</name>
</gene>
<dbReference type="Pfam" id="PF13672">
    <property type="entry name" value="PP2C_2"/>
    <property type="match status" value="1"/>
</dbReference>
<evidence type="ECO:0000259" key="1">
    <source>
        <dbReference type="PROSITE" id="PS51746"/>
    </source>
</evidence>
<feature type="domain" description="PPM-type phosphatase" evidence="1">
    <location>
        <begin position="13"/>
        <end position="282"/>
    </location>
</feature>
<dbReference type="InterPro" id="IPR036457">
    <property type="entry name" value="PPM-type-like_dom_sf"/>
</dbReference>
<dbReference type="PANTHER" id="PTHR47992">
    <property type="entry name" value="PROTEIN PHOSPHATASE"/>
    <property type="match status" value="1"/>
</dbReference>
<dbReference type="SUPFAM" id="SSF81606">
    <property type="entry name" value="PP2C-like"/>
    <property type="match status" value="1"/>
</dbReference>
<reference evidence="2 3" key="1">
    <citation type="journal article" date="2013" name="Mar. Genomics">
        <title>Expression of sulfatases in Rhodopirellula baltica and the diversity of sulfatases in the genus Rhodopirellula.</title>
        <authorList>
            <person name="Wegner C.E."/>
            <person name="Richter-Heitmann T."/>
            <person name="Klindworth A."/>
            <person name="Klockow C."/>
            <person name="Richter M."/>
            <person name="Achstetter T."/>
            <person name="Glockner F.O."/>
            <person name="Harder J."/>
        </authorList>
    </citation>
    <scope>NUCLEOTIDE SEQUENCE [LARGE SCALE GENOMIC DNA]</scope>
    <source>
        <strain evidence="2 3">SM41</strain>
    </source>
</reference>
<dbReference type="InterPro" id="IPR015655">
    <property type="entry name" value="PP2C"/>
</dbReference>
<organism evidence="2 3">
    <name type="scientific">Rhodopirellula sallentina SM41</name>
    <dbReference type="NCBI Taxonomy" id="1263870"/>
    <lineage>
        <taxon>Bacteria</taxon>
        <taxon>Pseudomonadati</taxon>
        <taxon>Planctomycetota</taxon>
        <taxon>Planctomycetia</taxon>
        <taxon>Pirellulales</taxon>
        <taxon>Pirellulaceae</taxon>
        <taxon>Rhodopirellula</taxon>
    </lineage>
</organism>
<dbReference type="SMART" id="SM00332">
    <property type="entry name" value="PP2Cc"/>
    <property type="match status" value="1"/>
</dbReference>
<evidence type="ECO:0000313" key="3">
    <source>
        <dbReference type="Proteomes" id="UP000011885"/>
    </source>
</evidence>
<dbReference type="PROSITE" id="PS51746">
    <property type="entry name" value="PPM_2"/>
    <property type="match status" value="1"/>
</dbReference>
<comment type="caution">
    <text evidence="2">The sequence shown here is derived from an EMBL/GenBank/DDBJ whole genome shotgun (WGS) entry which is preliminary data.</text>
</comment>
<dbReference type="Proteomes" id="UP000011885">
    <property type="component" value="Unassembled WGS sequence"/>
</dbReference>
<dbReference type="GO" id="GO:0004722">
    <property type="term" value="F:protein serine/threonine phosphatase activity"/>
    <property type="evidence" value="ECO:0007669"/>
    <property type="project" value="InterPro"/>
</dbReference>
<accession>M5TZA1</accession>
<sequence>MSSTSPESCAKNACGLTDIGRRRAENQDQFLIAELRKSMLVHSTSLLVDKEVPLFGSARGQLLIVADGMGGHAAGRRASSVAMDHLITELLNRMHWFLHLEHDHEDEFIDSLKDLLRQAHARILSEAADDDSQRGMGTTLTMAYIVWPRMYVVHAGDSRCYLIRDGQCEQLTTDHTLARQLVESGGLKPEEEEQSRWSNVLWNVLGGSGDQELIAEVRRTDLVEGDMVLLCSDGLSRYLSTETLAGVVSEGCSDHRGICHRLVGLANAAGGEDNITVVVCSPGPQKISDHALSFRGQNGPELQVQRFDDDDETDLSHLLTEDGLMPEDFADEDTLPG</sequence>
<proteinExistence type="predicted"/>
<name>M5TZA1_9BACT</name>
<dbReference type="InterPro" id="IPR001932">
    <property type="entry name" value="PPM-type_phosphatase-like_dom"/>
</dbReference>
<keyword evidence="3" id="KW-1185">Reference proteome</keyword>
<dbReference type="Gene3D" id="3.60.40.10">
    <property type="entry name" value="PPM-type phosphatase domain"/>
    <property type="match status" value="1"/>
</dbReference>
<dbReference type="PATRIC" id="fig|1263870.3.peg.4237"/>
<protein>
    <submittedName>
        <fullName evidence="2">Protein serine/threonine phosphatase</fullName>
    </submittedName>
</protein>
<dbReference type="SMART" id="SM00331">
    <property type="entry name" value="PP2C_SIG"/>
    <property type="match status" value="1"/>
</dbReference>
<dbReference type="AlphaFoldDB" id="M5TZA1"/>
<dbReference type="OrthoDB" id="9801841at2"/>
<dbReference type="EMBL" id="ANOH01000274">
    <property type="protein sequence ID" value="EMI54530.1"/>
    <property type="molecule type" value="Genomic_DNA"/>
</dbReference>
<evidence type="ECO:0000313" key="2">
    <source>
        <dbReference type="EMBL" id="EMI54530.1"/>
    </source>
</evidence>
<dbReference type="CDD" id="cd00143">
    <property type="entry name" value="PP2Cc"/>
    <property type="match status" value="1"/>
</dbReference>